<evidence type="ECO:0000313" key="2">
    <source>
        <dbReference type="Proteomes" id="UP001178507"/>
    </source>
</evidence>
<gene>
    <name evidence="1" type="ORF">EVOR1521_LOCUS17410</name>
</gene>
<comment type="caution">
    <text evidence="1">The sequence shown here is derived from an EMBL/GenBank/DDBJ whole genome shotgun (WGS) entry which is preliminary data.</text>
</comment>
<keyword evidence="2" id="KW-1185">Reference proteome</keyword>
<feature type="non-terminal residue" evidence="1">
    <location>
        <position position="147"/>
    </location>
</feature>
<accession>A0AA36ISX0</accession>
<evidence type="ECO:0000313" key="1">
    <source>
        <dbReference type="EMBL" id="CAJ1392267.1"/>
    </source>
</evidence>
<sequence>MRFLPSVGALHLHLRFFLQPGPVLKEGHLPQTQRTATTNESVGHRHVAQYQLRIRMKGETQKELPVGVKGPRRFIELPAAALPPAHAVGTQPSLGEPETWEEAWVAGLLGCFGHRYELQVDLSDQLRELLMGHDQLEASLRVGTEYR</sequence>
<protein>
    <submittedName>
        <fullName evidence="1">Uncharacterized protein</fullName>
    </submittedName>
</protein>
<reference evidence="1" key="1">
    <citation type="submission" date="2023-08" db="EMBL/GenBank/DDBJ databases">
        <authorList>
            <person name="Chen Y."/>
            <person name="Shah S."/>
            <person name="Dougan E. K."/>
            <person name="Thang M."/>
            <person name="Chan C."/>
        </authorList>
    </citation>
    <scope>NUCLEOTIDE SEQUENCE</scope>
</reference>
<proteinExistence type="predicted"/>
<organism evidence="1 2">
    <name type="scientific">Effrenium voratum</name>
    <dbReference type="NCBI Taxonomy" id="2562239"/>
    <lineage>
        <taxon>Eukaryota</taxon>
        <taxon>Sar</taxon>
        <taxon>Alveolata</taxon>
        <taxon>Dinophyceae</taxon>
        <taxon>Suessiales</taxon>
        <taxon>Symbiodiniaceae</taxon>
        <taxon>Effrenium</taxon>
    </lineage>
</organism>
<dbReference type="Proteomes" id="UP001178507">
    <property type="component" value="Unassembled WGS sequence"/>
</dbReference>
<dbReference type="EMBL" id="CAUJNA010002308">
    <property type="protein sequence ID" value="CAJ1392267.1"/>
    <property type="molecule type" value="Genomic_DNA"/>
</dbReference>
<name>A0AA36ISX0_9DINO</name>
<dbReference type="AlphaFoldDB" id="A0AA36ISX0"/>